<proteinExistence type="inferred from homology"/>
<evidence type="ECO:0000313" key="18">
    <source>
        <dbReference type="EMBL" id="AMO66973.1"/>
    </source>
</evidence>
<name>A0A127M164_9GAMM</name>
<evidence type="ECO:0000256" key="2">
    <source>
        <dbReference type="ARBA" id="ARBA00009450"/>
    </source>
</evidence>
<dbReference type="Gene3D" id="1.20.5.70">
    <property type="match status" value="1"/>
</dbReference>
<evidence type="ECO:0000256" key="9">
    <source>
        <dbReference type="ARBA" id="ARBA00023065"/>
    </source>
</evidence>
<dbReference type="NCBIfam" id="NF011658">
    <property type="entry name" value="PRK15078.1"/>
    <property type="match status" value="1"/>
</dbReference>
<dbReference type="RefSeq" id="WP_062382522.1">
    <property type="nucleotide sequence ID" value="NZ_CP014544.1"/>
</dbReference>
<keyword evidence="11" id="KW-0472">Membrane</keyword>
<evidence type="ECO:0000256" key="6">
    <source>
        <dbReference type="ARBA" id="ARBA00022692"/>
    </source>
</evidence>
<dbReference type="Pfam" id="PF02563">
    <property type="entry name" value="Poly_export"/>
    <property type="match status" value="1"/>
</dbReference>
<dbReference type="STRING" id="1470434.AZF00_01065"/>
<reference evidence="18 19" key="1">
    <citation type="submission" date="2015-12" db="EMBL/GenBank/DDBJ databases">
        <authorList>
            <person name="Shamseldin A."/>
            <person name="Moawad H."/>
            <person name="Abd El-Rahim W.M."/>
            <person name="Sadowsky M.J."/>
        </authorList>
    </citation>
    <scope>NUCLEOTIDE SEQUENCE [LARGE SCALE GENOMIC DNA]</scope>
    <source>
        <strain evidence="18 19">SM2</strain>
    </source>
</reference>
<dbReference type="InterPro" id="IPR054765">
    <property type="entry name" value="SLBB_dom"/>
</dbReference>
<dbReference type="PANTHER" id="PTHR33619">
    <property type="entry name" value="POLYSACCHARIDE EXPORT PROTEIN GFCE-RELATED"/>
    <property type="match status" value="1"/>
</dbReference>
<keyword evidence="6" id="KW-0812">Transmembrane</keyword>
<dbReference type="InterPro" id="IPR049712">
    <property type="entry name" value="Poly_export"/>
</dbReference>
<keyword evidence="4" id="KW-1134">Transmembrane beta strand</keyword>
<dbReference type="PROSITE" id="PS51257">
    <property type="entry name" value="PROKAR_LIPOPROTEIN"/>
    <property type="match status" value="1"/>
</dbReference>
<evidence type="ECO:0000256" key="3">
    <source>
        <dbReference type="ARBA" id="ARBA00022448"/>
    </source>
</evidence>
<keyword evidence="13" id="KW-0998">Cell outer membrane</keyword>
<keyword evidence="5" id="KW-0762">Sugar transport</keyword>
<dbReference type="Gene3D" id="3.30.1950.10">
    <property type="entry name" value="wza like domain"/>
    <property type="match status" value="1"/>
</dbReference>
<evidence type="ECO:0000259" key="17">
    <source>
        <dbReference type="Pfam" id="PF22461"/>
    </source>
</evidence>
<dbReference type="Pfam" id="PF22461">
    <property type="entry name" value="SLBB_2"/>
    <property type="match status" value="2"/>
</dbReference>
<dbReference type="InterPro" id="IPR040716">
    <property type="entry name" value="Wza_C"/>
</dbReference>
<evidence type="ECO:0000256" key="12">
    <source>
        <dbReference type="ARBA" id="ARBA00023139"/>
    </source>
</evidence>
<comment type="subcellular location">
    <subcellularLocation>
        <location evidence="1">Cell outer membrane</location>
        <topology evidence="1">Multi-pass membrane protein</topology>
    </subcellularLocation>
</comment>
<dbReference type="InterPro" id="IPR003715">
    <property type="entry name" value="Poly_export_N"/>
</dbReference>
<evidence type="ECO:0000259" key="15">
    <source>
        <dbReference type="Pfam" id="PF02563"/>
    </source>
</evidence>
<sequence length="379" mass="41005">MNGLRASLLTALVCSTTACTVVPGSNMGRMNSFWYNDTPEEYSPATTDINYIPIDATVLSHLGSAAPAAPSTNDELRSAVVNYNYRIAPGDVLTITVWEHPELTIPSGSFRSAEEGGNVVKADGTVFYPYAGELPVSGLTTGEVQTLLQNKLGSVIKRPQIDVRVAAFRSQKVYVSGSVMKPGVVPITNTPLTLVDAIEQLGGLTDTATWGDIILNRQGSTRHITLRSLYEEGQWSQNLLLQDGDLVHIPRNDAEKVFVLGEVNRPQSLNMSRNGTSLAEALAEANGINESRADGRGIYVLRNTGVKRDPANGQPVYSATVYHLNAASAVGFMFADSFPLEPRDVVYVSPAPITRWNRFLSQLLPSILATDRIGDIEAR</sequence>
<dbReference type="KEGG" id="zal:AZF00_01065"/>
<evidence type="ECO:0000256" key="13">
    <source>
        <dbReference type="ARBA" id="ARBA00023237"/>
    </source>
</evidence>
<dbReference type="AlphaFoldDB" id="A0A127M164"/>
<feature type="domain" description="SLBB" evidence="17">
    <location>
        <begin position="256"/>
        <end position="348"/>
    </location>
</feature>
<keyword evidence="9" id="KW-0406">Ion transport</keyword>
<evidence type="ECO:0000256" key="4">
    <source>
        <dbReference type="ARBA" id="ARBA00022452"/>
    </source>
</evidence>
<accession>A0A127M164</accession>
<gene>
    <name evidence="18" type="ORF">AZF00_01065</name>
</gene>
<evidence type="ECO:0000256" key="8">
    <source>
        <dbReference type="ARBA" id="ARBA00023047"/>
    </source>
</evidence>
<dbReference type="Gene3D" id="3.10.560.10">
    <property type="entry name" value="Outer membrane lipoprotein wza domain like"/>
    <property type="match status" value="2"/>
</dbReference>
<dbReference type="GO" id="GO:0015159">
    <property type="term" value="F:polysaccharide transmembrane transporter activity"/>
    <property type="evidence" value="ECO:0007669"/>
    <property type="project" value="InterPro"/>
</dbReference>
<keyword evidence="12" id="KW-0564">Palmitate</keyword>
<feature type="domain" description="SLBB" evidence="17">
    <location>
        <begin position="171"/>
        <end position="249"/>
    </location>
</feature>
<dbReference type="GO" id="GO:0046930">
    <property type="term" value="C:pore complex"/>
    <property type="evidence" value="ECO:0007669"/>
    <property type="project" value="UniProtKB-KW"/>
</dbReference>
<dbReference type="GO" id="GO:0006811">
    <property type="term" value="P:monoatomic ion transport"/>
    <property type="evidence" value="ECO:0007669"/>
    <property type="project" value="UniProtKB-KW"/>
</dbReference>
<keyword evidence="10" id="KW-0626">Porin</keyword>
<keyword evidence="14" id="KW-0449">Lipoprotein</keyword>
<protein>
    <submittedName>
        <fullName evidence="18">Polysaccharide export protein Wza</fullName>
    </submittedName>
</protein>
<evidence type="ECO:0000256" key="5">
    <source>
        <dbReference type="ARBA" id="ARBA00022597"/>
    </source>
</evidence>
<feature type="domain" description="Outer-membrane lipoprotein Wza C-terminal" evidence="16">
    <location>
        <begin position="351"/>
        <end position="367"/>
    </location>
</feature>
<evidence type="ECO:0000256" key="7">
    <source>
        <dbReference type="ARBA" id="ARBA00022729"/>
    </source>
</evidence>
<evidence type="ECO:0000256" key="14">
    <source>
        <dbReference type="ARBA" id="ARBA00023288"/>
    </source>
</evidence>
<feature type="domain" description="Polysaccharide export protein N-terminal" evidence="15">
    <location>
        <begin position="81"/>
        <end position="165"/>
    </location>
</feature>
<evidence type="ECO:0000256" key="1">
    <source>
        <dbReference type="ARBA" id="ARBA00004571"/>
    </source>
</evidence>
<dbReference type="GO" id="GO:0015288">
    <property type="term" value="F:porin activity"/>
    <property type="evidence" value="ECO:0007669"/>
    <property type="project" value="UniProtKB-KW"/>
</dbReference>
<comment type="similarity">
    <text evidence="2">Belongs to the BexD/CtrA/VexA family.</text>
</comment>
<dbReference type="Proteomes" id="UP000074119">
    <property type="component" value="Chromosome"/>
</dbReference>
<keyword evidence="3" id="KW-0813">Transport</keyword>
<keyword evidence="8" id="KW-0625">Polysaccharide transport</keyword>
<organism evidence="18 19">
    <name type="scientific">Zhongshania aliphaticivorans</name>
    <dbReference type="NCBI Taxonomy" id="1470434"/>
    <lineage>
        <taxon>Bacteria</taxon>
        <taxon>Pseudomonadati</taxon>
        <taxon>Pseudomonadota</taxon>
        <taxon>Gammaproteobacteria</taxon>
        <taxon>Cellvibrionales</taxon>
        <taxon>Spongiibacteraceae</taxon>
        <taxon>Zhongshania</taxon>
    </lineage>
</organism>
<evidence type="ECO:0000259" key="16">
    <source>
        <dbReference type="Pfam" id="PF18412"/>
    </source>
</evidence>
<dbReference type="EMBL" id="CP014544">
    <property type="protein sequence ID" value="AMO66973.1"/>
    <property type="molecule type" value="Genomic_DNA"/>
</dbReference>
<dbReference type="Pfam" id="PF18412">
    <property type="entry name" value="Wza_C"/>
    <property type="match status" value="1"/>
</dbReference>
<dbReference type="GO" id="GO:0009279">
    <property type="term" value="C:cell outer membrane"/>
    <property type="evidence" value="ECO:0007669"/>
    <property type="project" value="UniProtKB-SubCell"/>
</dbReference>
<dbReference type="PANTHER" id="PTHR33619:SF3">
    <property type="entry name" value="POLYSACCHARIDE EXPORT PROTEIN GFCE-RELATED"/>
    <property type="match status" value="1"/>
</dbReference>
<keyword evidence="7" id="KW-0732">Signal</keyword>
<evidence type="ECO:0000256" key="10">
    <source>
        <dbReference type="ARBA" id="ARBA00023114"/>
    </source>
</evidence>
<evidence type="ECO:0000313" key="19">
    <source>
        <dbReference type="Proteomes" id="UP000074119"/>
    </source>
</evidence>
<evidence type="ECO:0000256" key="11">
    <source>
        <dbReference type="ARBA" id="ARBA00023136"/>
    </source>
</evidence>